<dbReference type="SUPFAM" id="SSF54909">
    <property type="entry name" value="Dimeric alpha+beta barrel"/>
    <property type="match status" value="1"/>
</dbReference>
<dbReference type="InterPro" id="IPR010753">
    <property type="entry name" value="DUF1330"/>
</dbReference>
<evidence type="ECO:0000313" key="2">
    <source>
        <dbReference type="EMBL" id="RSL18018.1"/>
    </source>
</evidence>
<dbReference type="Gene3D" id="3.30.70.100">
    <property type="match status" value="1"/>
</dbReference>
<evidence type="ECO:0000313" key="3">
    <source>
        <dbReference type="Proteomes" id="UP000269669"/>
    </source>
</evidence>
<reference evidence="2 3" key="1">
    <citation type="submission" date="2018-12" db="EMBL/GenBank/DDBJ databases">
        <title>Sequencing of bacterial isolates from soil warming experiment in Harvard Forest, Massachusetts, USA.</title>
        <authorList>
            <person name="Deangelis K."/>
        </authorList>
    </citation>
    <scope>NUCLEOTIDE SEQUENCE [LARGE SCALE GENOMIC DNA]</scope>
    <source>
        <strain evidence="2 3">EB153</strain>
    </source>
</reference>
<dbReference type="Pfam" id="PF07045">
    <property type="entry name" value="DUF1330"/>
    <property type="match status" value="1"/>
</dbReference>
<gene>
    <name evidence="2" type="ORF">EDE15_3574</name>
</gene>
<dbReference type="InterPro" id="IPR011008">
    <property type="entry name" value="Dimeric_a/b-barrel"/>
</dbReference>
<evidence type="ECO:0000259" key="1">
    <source>
        <dbReference type="Pfam" id="PF07045"/>
    </source>
</evidence>
<dbReference type="Proteomes" id="UP000269669">
    <property type="component" value="Unassembled WGS sequence"/>
</dbReference>
<organism evidence="2 3">
    <name type="scientific">Edaphobacter aggregans</name>
    <dbReference type="NCBI Taxonomy" id="570835"/>
    <lineage>
        <taxon>Bacteria</taxon>
        <taxon>Pseudomonadati</taxon>
        <taxon>Acidobacteriota</taxon>
        <taxon>Terriglobia</taxon>
        <taxon>Terriglobales</taxon>
        <taxon>Acidobacteriaceae</taxon>
        <taxon>Edaphobacter</taxon>
    </lineage>
</organism>
<sequence>MVRTERMSLLSFVISKVQRIGERNDMKKGYWVVAYRTVGDEATMKSYVALARAALGPFGGHTLVPPGSAVTAHEAGLKLMTVVVEFESYEIALAAYESEDYKKALAVLASGGVERDLRIAEGV</sequence>
<protein>
    <submittedName>
        <fullName evidence="2">Uncharacterized protein (DUF1330 family)</fullName>
    </submittedName>
</protein>
<name>A0A3R9PUA2_9BACT</name>
<dbReference type="EMBL" id="RSDW01000001">
    <property type="protein sequence ID" value="RSL18018.1"/>
    <property type="molecule type" value="Genomic_DNA"/>
</dbReference>
<feature type="domain" description="DUF1330" evidence="1">
    <location>
        <begin position="28"/>
        <end position="123"/>
    </location>
</feature>
<comment type="caution">
    <text evidence="2">The sequence shown here is derived from an EMBL/GenBank/DDBJ whole genome shotgun (WGS) entry which is preliminary data.</text>
</comment>
<keyword evidence="3" id="KW-1185">Reference proteome</keyword>
<dbReference type="AlphaFoldDB" id="A0A3R9PUA2"/>
<proteinExistence type="predicted"/>
<accession>A0A3R9PUA2</accession>